<evidence type="ECO:0000313" key="3">
    <source>
        <dbReference type="Proteomes" id="UP000016932"/>
    </source>
</evidence>
<gene>
    <name evidence="2" type="ORF">MYCFIDRAFT_170046</name>
</gene>
<feature type="region of interest" description="Disordered" evidence="1">
    <location>
        <begin position="69"/>
        <end position="103"/>
    </location>
</feature>
<proteinExistence type="predicted"/>
<name>N1QBC7_PSEFD</name>
<dbReference type="KEGG" id="pfj:MYCFIDRAFT_170046"/>
<evidence type="ECO:0000313" key="2">
    <source>
        <dbReference type="EMBL" id="EME88428.1"/>
    </source>
</evidence>
<dbReference type="HOGENOM" id="CLU_2264878_0_0_1"/>
<reference evidence="2 3" key="1">
    <citation type="journal article" date="2012" name="PLoS Pathog.">
        <title>Diverse lifestyles and strategies of plant pathogenesis encoded in the genomes of eighteen Dothideomycetes fungi.</title>
        <authorList>
            <person name="Ohm R.A."/>
            <person name="Feau N."/>
            <person name="Henrissat B."/>
            <person name="Schoch C.L."/>
            <person name="Horwitz B.A."/>
            <person name="Barry K.W."/>
            <person name="Condon B.J."/>
            <person name="Copeland A.C."/>
            <person name="Dhillon B."/>
            <person name="Glaser F."/>
            <person name="Hesse C.N."/>
            <person name="Kosti I."/>
            <person name="LaButti K."/>
            <person name="Lindquist E.A."/>
            <person name="Lucas S."/>
            <person name="Salamov A.A."/>
            <person name="Bradshaw R.E."/>
            <person name="Ciuffetti L."/>
            <person name="Hamelin R.C."/>
            <person name="Kema G.H.J."/>
            <person name="Lawrence C."/>
            <person name="Scott J.A."/>
            <person name="Spatafora J.W."/>
            <person name="Turgeon B.G."/>
            <person name="de Wit P.J.G.M."/>
            <person name="Zhong S."/>
            <person name="Goodwin S.B."/>
            <person name="Grigoriev I.V."/>
        </authorList>
    </citation>
    <scope>NUCLEOTIDE SEQUENCE [LARGE SCALE GENOMIC DNA]</scope>
    <source>
        <strain evidence="2 3">CIRAD86</strain>
    </source>
</reference>
<dbReference type="VEuPathDB" id="FungiDB:MYCFIDRAFT_170046"/>
<organism evidence="2 3">
    <name type="scientific">Pseudocercospora fijiensis (strain CIRAD86)</name>
    <name type="common">Black leaf streak disease fungus</name>
    <name type="synonym">Mycosphaerella fijiensis</name>
    <dbReference type="NCBI Taxonomy" id="383855"/>
    <lineage>
        <taxon>Eukaryota</taxon>
        <taxon>Fungi</taxon>
        <taxon>Dikarya</taxon>
        <taxon>Ascomycota</taxon>
        <taxon>Pezizomycotina</taxon>
        <taxon>Dothideomycetes</taxon>
        <taxon>Dothideomycetidae</taxon>
        <taxon>Mycosphaerellales</taxon>
        <taxon>Mycosphaerellaceae</taxon>
        <taxon>Pseudocercospora</taxon>
    </lineage>
</organism>
<evidence type="ECO:0000256" key="1">
    <source>
        <dbReference type="SAM" id="MobiDB-lite"/>
    </source>
</evidence>
<dbReference type="RefSeq" id="XP_007921467.1">
    <property type="nucleotide sequence ID" value="XM_007923276.1"/>
</dbReference>
<keyword evidence="3" id="KW-1185">Reference proteome</keyword>
<dbReference type="Proteomes" id="UP000016932">
    <property type="component" value="Unassembled WGS sequence"/>
</dbReference>
<dbReference type="GeneID" id="19332435"/>
<accession>N1QBC7</accession>
<dbReference type="EMBL" id="KB446555">
    <property type="protein sequence ID" value="EME88428.1"/>
    <property type="molecule type" value="Genomic_DNA"/>
</dbReference>
<protein>
    <submittedName>
        <fullName evidence="2">Uncharacterized protein</fullName>
    </submittedName>
</protein>
<sequence length="103" mass="11585">MILTDPPHSDVIWITIRQKTDAKLAQILRLHNWVVSDFLSSSLFSSVKDQFGPYVGEWPFSPPIGIGTSFDNSSQCKESHDNNEGRQAEKGKADCEEEPDEAY</sequence>
<dbReference type="AlphaFoldDB" id="N1QBC7"/>
<feature type="compositionally biased region" description="Basic and acidic residues" evidence="1">
    <location>
        <begin position="77"/>
        <end position="94"/>
    </location>
</feature>